<feature type="disulfide bond" evidence="19">
    <location>
        <begin position="87"/>
        <end position="92"/>
    </location>
</feature>
<dbReference type="InterPro" id="IPR002016">
    <property type="entry name" value="Haem_peroxidase"/>
</dbReference>
<keyword evidence="7 20" id="KW-0349">Heme</keyword>
<evidence type="ECO:0000256" key="18">
    <source>
        <dbReference type="PIRSR" id="PIRSR600823-4"/>
    </source>
</evidence>
<feature type="transmembrane region" description="Helical" evidence="21">
    <location>
        <begin position="12"/>
        <end position="30"/>
    </location>
</feature>
<dbReference type="PANTHER" id="PTHR31517">
    <property type="match status" value="1"/>
</dbReference>
<evidence type="ECO:0000256" key="15">
    <source>
        <dbReference type="PIRSR" id="PIRSR600823-1"/>
    </source>
</evidence>
<dbReference type="AlphaFoldDB" id="A0A445IR53"/>
<dbReference type="PROSITE" id="PS00436">
    <property type="entry name" value="PEROXIDASE_2"/>
    <property type="match status" value="1"/>
</dbReference>
<gene>
    <name evidence="23" type="ORF">D0Y65_027805</name>
</gene>
<feature type="binding site" evidence="17">
    <location>
        <position position="93"/>
    </location>
    <ligand>
        <name>Ca(2+)</name>
        <dbReference type="ChEBI" id="CHEBI:29108"/>
        <label>1</label>
    </ligand>
</feature>
<keyword evidence="21" id="KW-0812">Transmembrane</keyword>
<comment type="function">
    <text evidence="2">Removal of H(2)O(2), oxidation of toxic reductants, biosynthesis and degradation of lignin, suberization, auxin catabolism, response to environmental stresses such as wounding, pathogen attack and oxidative stress. These functions might be dependent on each isozyme/isoform in each plant tissue.</text>
</comment>
<feature type="disulfide bond" evidence="19">
    <location>
        <begin position="141"/>
        <end position="336"/>
    </location>
</feature>
<keyword evidence="20" id="KW-0376">Hydrogen peroxide</keyword>
<organism evidence="23 24">
    <name type="scientific">Glycine soja</name>
    <name type="common">Wild soybean</name>
    <dbReference type="NCBI Taxonomy" id="3848"/>
    <lineage>
        <taxon>Eukaryota</taxon>
        <taxon>Viridiplantae</taxon>
        <taxon>Streptophyta</taxon>
        <taxon>Embryophyta</taxon>
        <taxon>Tracheophyta</taxon>
        <taxon>Spermatophyta</taxon>
        <taxon>Magnoliopsida</taxon>
        <taxon>eudicotyledons</taxon>
        <taxon>Gunneridae</taxon>
        <taxon>Pentapetalae</taxon>
        <taxon>rosids</taxon>
        <taxon>fabids</taxon>
        <taxon>Fabales</taxon>
        <taxon>Fabaceae</taxon>
        <taxon>Papilionoideae</taxon>
        <taxon>50 kb inversion clade</taxon>
        <taxon>NPAAA clade</taxon>
        <taxon>indigoferoid/millettioid clade</taxon>
        <taxon>Phaseoleae</taxon>
        <taxon>Glycine</taxon>
        <taxon>Glycine subgen. Soja</taxon>
    </lineage>
</organism>
<keyword evidence="8 17" id="KW-0479">Metal-binding</keyword>
<keyword evidence="20" id="KW-0964">Secreted</keyword>
<dbReference type="PROSITE" id="PS00435">
    <property type="entry name" value="PEROXIDASE_1"/>
    <property type="match status" value="1"/>
</dbReference>
<comment type="cofactor">
    <cofactor evidence="17 20">
        <name>heme b</name>
        <dbReference type="ChEBI" id="CHEBI:60344"/>
    </cofactor>
    <text evidence="17 20">Binds 1 heme b (iron(II)-protoporphyrin IX) group per subunit.</text>
</comment>
<comment type="cofactor">
    <cofactor evidence="17 20">
        <name>Ca(2+)</name>
        <dbReference type="ChEBI" id="CHEBI:29108"/>
    </cofactor>
    <text evidence="17 20">Binds 2 calcium ions per subunit.</text>
</comment>
<dbReference type="PANTHER" id="PTHR31517:SF81">
    <property type="entry name" value="PEROXIDASE"/>
    <property type="match status" value="1"/>
</dbReference>
<evidence type="ECO:0000256" key="11">
    <source>
        <dbReference type="ARBA" id="ARBA00023002"/>
    </source>
</evidence>
<comment type="subcellular location">
    <subcellularLocation>
        <location evidence="3 20">Secreted</location>
    </subcellularLocation>
</comment>
<keyword evidence="10 17" id="KW-0106">Calcium</keyword>
<keyword evidence="21" id="KW-0472">Membrane</keyword>
<keyword evidence="9" id="KW-0732">Signal</keyword>
<dbReference type="Gene3D" id="1.10.420.10">
    <property type="entry name" value="Peroxidase, domain 2"/>
    <property type="match status" value="1"/>
</dbReference>
<evidence type="ECO:0000256" key="13">
    <source>
        <dbReference type="ARBA" id="ARBA00023157"/>
    </source>
</evidence>
<feature type="disulfide bond" evidence="19">
    <location>
        <begin position="54"/>
        <end position="135"/>
    </location>
</feature>
<evidence type="ECO:0000259" key="22">
    <source>
        <dbReference type="PROSITE" id="PS50873"/>
    </source>
</evidence>
<dbReference type="EC" id="1.11.1.7" evidence="5 20"/>
<dbReference type="InterPro" id="IPR019793">
    <property type="entry name" value="Peroxidases_heam-ligand_BS"/>
</dbReference>
<evidence type="ECO:0000256" key="6">
    <source>
        <dbReference type="ARBA" id="ARBA00022559"/>
    </source>
</evidence>
<keyword evidence="12 17" id="KW-0408">Iron</keyword>
<dbReference type="CDD" id="cd00693">
    <property type="entry name" value="secretory_peroxidase"/>
    <property type="match status" value="1"/>
</dbReference>
<keyword evidence="21" id="KW-1133">Transmembrane helix</keyword>
<dbReference type="PROSITE" id="PS50873">
    <property type="entry name" value="PEROXIDASE_4"/>
    <property type="match status" value="1"/>
</dbReference>
<feature type="binding site" evidence="17">
    <location>
        <position position="268"/>
    </location>
    <ligand>
        <name>Ca(2+)</name>
        <dbReference type="ChEBI" id="CHEBI:29108"/>
        <label>2</label>
    </ligand>
</feature>
<feature type="binding site" evidence="17">
    <location>
        <position position="215"/>
    </location>
    <ligand>
        <name>Ca(2+)</name>
        <dbReference type="ChEBI" id="CHEBI:29108"/>
        <label>2</label>
    </ligand>
</feature>
<evidence type="ECO:0000256" key="2">
    <source>
        <dbReference type="ARBA" id="ARBA00002322"/>
    </source>
</evidence>
<evidence type="ECO:0000256" key="20">
    <source>
        <dbReference type="RuleBase" id="RU362060"/>
    </source>
</evidence>
<evidence type="ECO:0000256" key="4">
    <source>
        <dbReference type="ARBA" id="ARBA00006873"/>
    </source>
</evidence>
<reference evidence="23 24" key="1">
    <citation type="submission" date="2018-09" db="EMBL/GenBank/DDBJ databases">
        <title>A high-quality reference genome of wild soybean provides a powerful tool to mine soybean genomes.</title>
        <authorList>
            <person name="Xie M."/>
            <person name="Chung C.Y.L."/>
            <person name="Li M.-W."/>
            <person name="Wong F.-L."/>
            <person name="Chan T.-F."/>
            <person name="Lam H.-M."/>
        </authorList>
    </citation>
    <scope>NUCLEOTIDE SEQUENCE [LARGE SCALE GENOMIC DNA]</scope>
    <source>
        <strain evidence="24">cv. W05</strain>
        <tissue evidence="23">Hypocotyl of etiolated seedlings</tissue>
    </source>
</reference>
<evidence type="ECO:0000256" key="5">
    <source>
        <dbReference type="ARBA" id="ARBA00012313"/>
    </source>
</evidence>
<dbReference type="GO" id="GO:0006979">
    <property type="term" value="P:response to oxidative stress"/>
    <property type="evidence" value="ECO:0007669"/>
    <property type="project" value="UniProtKB-UniRule"/>
</dbReference>
<dbReference type="InterPro" id="IPR033905">
    <property type="entry name" value="Secretory_peroxidase"/>
</dbReference>
<dbReference type="Pfam" id="PF00141">
    <property type="entry name" value="peroxidase"/>
    <property type="match status" value="1"/>
</dbReference>
<feature type="site" description="Transition state stabilizer" evidence="18">
    <location>
        <position position="81"/>
    </location>
</feature>
<dbReference type="PRINTS" id="PR00461">
    <property type="entry name" value="PLPEROXIDASE"/>
</dbReference>
<evidence type="ECO:0000256" key="14">
    <source>
        <dbReference type="ARBA" id="ARBA00023180"/>
    </source>
</evidence>
<evidence type="ECO:0000256" key="9">
    <source>
        <dbReference type="ARBA" id="ARBA00022729"/>
    </source>
</evidence>
<evidence type="ECO:0000256" key="8">
    <source>
        <dbReference type="ARBA" id="ARBA00022723"/>
    </source>
</evidence>
<feature type="binding site" description="axial binding residue" evidence="17">
    <location>
        <position position="214"/>
    </location>
    <ligand>
        <name>heme b</name>
        <dbReference type="ChEBI" id="CHEBI:60344"/>
    </ligand>
    <ligandPart>
        <name>Fe</name>
        <dbReference type="ChEBI" id="CHEBI:18248"/>
    </ligandPart>
</feature>
<comment type="catalytic activity">
    <reaction evidence="1 20">
        <text>2 a phenolic donor + H2O2 = 2 a phenolic radical donor + 2 H2O</text>
        <dbReference type="Rhea" id="RHEA:56136"/>
        <dbReference type="ChEBI" id="CHEBI:15377"/>
        <dbReference type="ChEBI" id="CHEBI:16240"/>
        <dbReference type="ChEBI" id="CHEBI:139520"/>
        <dbReference type="ChEBI" id="CHEBI:139521"/>
        <dbReference type="EC" id="1.11.1.7"/>
    </reaction>
</comment>
<dbReference type="GO" id="GO:0005576">
    <property type="term" value="C:extracellular region"/>
    <property type="evidence" value="ECO:0007669"/>
    <property type="project" value="UniProtKB-SubCell"/>
</dbReference>
<evidence type="ECO:0000256" key="17">
    <source>
        <dbReference type="PIRSR" id="PIRSR600823-3"/>
    </source>
</evidence>
<feature type="binding site" evidence="17">
    <location>
        <position position="91"/>
    </location>
    <ligand>
        <name>Ca(2+)</name>
        <dbReference type="ChEBI" id="CHEBI:29108"/>
        <label>1</label>
    </ligand>
</feature>
<evidence type="ECO:0000256" key="10">
    <source>
        <dbReference type="ARBA" id="ARBA00022837"/>
    </source>
</evidence>
<comment type="similarity">
    <text evidence="20">Belongs to the peroxidase family. Classical plant (class III) peroxidase subfamily.</text>
</comment>
<evidence type="ECO:0000256" key="7">
    <source>
        <dbReference type="ARBA" id="ARBA00022617"/>
    </source>
</evidence>
<dbReference type="FunFam" id="1.10.520.10:FF:000009">
    <property type="entry name" value="Peroxidase"/>
    <property type="match status" value="1"/>
</dbReference>
<dbReference type="GO" id="GO:0046872">
    <property type="term" value="F:metal ion binding"/>
    <property type="evidence" value="ECO:0007669"/>
    <property type="project" value="UniProtKB-UniRule"/>
</dbReference>
<evidence type="ECO:0000256" key="12">
    <source>
        <dbReference type="ARBA" id="ARBA00023004"/>
    </source>
</evidence>
<sequence>HFDIILASISCRSAIFSFLLICIFLSVYNIKVCEAQAKPPTAKGLSYNFYDKSCPKLKSIVRSELKKVFNKDIAQAAGLLRLHFHDCFVQGCDGSVLLDGSASGPGEKEAPPNLTLRPEAFKIIENLRGLLEKSCGRVVSCSDITALTARDAVFLSGGPDYEIPLGRRDGLTFATRQVTLDNLPPPSSNASTILSSLATKNLDPTDVVALSGGHTIGISHCGSFTNRLYPTQDPVMDKTFGNNLRRTCPAANTDNTTVLDIRSPNTFDNKYYVDLMNRQGLFTSDQDLYTNTRTKGIVTDFAVNQSLFFDKFVFAMLKMGQLNVLTGNQGEIRANCSVRNANNKSLLTSVVQDVVETLIEM</sequence>
<keyword evidence="14" id="KW-0325">Glycoprotein</keyword>
<dbReference type="GO" id="GO:0140825">
    <property type="term" value="F:lactoperoxidase activity"/>
    <property type="evidence" value="ECO:0007669"/>
    <property type="project" value="UniProtKB-EC"/>
</dbReference>
<dbReference type="GO" id="GO:0042744">
    <property type="term" value="P:hydrogen peroxide catabolic process"/>
    <property type="evidence" value="ECO:0007669"/>
    <property type="project" value="UniProtKB-KW"/>
</dbReference>
<dbReference type="Gene3D" id="1.10.520.10">
    <property type="match status" value="1"/>
</dbReference>
<evidence type="ECO:0000256" key="1">
    <source>
        <dbReference type="ARBA" id="ARBA00000189"/>
    </source>
</evidence>
<dbReference type="InterPro" id="IPR019794">
    <property type="entry name" value="Peroxidases_AS"/>
</dbReference>
<feature type="binding site" evidence="16">
    <location>
        <position position="184"/>
    </location>
    <ligand>
        <name>substrate</name>
    </ligand>
</feature>
<feature type="non-terminal residue" evidence="23">
    <location>
        <position position="1"/>
    </location>
</feature>
<feature type="binding site" evidence="17">
    <location>
        <position position="89"/>
    </location>
    <ligand>
        <name>Ca(2+)</name>
        <dbReference type="ChEBI" id="CHEBI:29108"/>
        <label>1</label>
    </ligand>
</feature>
<comment type="similarity">
    <text evidence="4">Belongs to the peroxidase family. Ascorbate peroxidase subfamily.</text>
</comment>
<keyword evidence="6 20" id="KW-0575">Peroxidase</keyword>
<accession>A0A445IR53</accession>
<dbReference type="EMBL" id="QZWG01000010">
    <property type="protein sequence ID" value="RZB88557.1"/>
    <property type="molecule type" value="Genomic_DNA"/>
</dbReference>
<evidence type="ECO:0000313" key="24">
    <source>
        <dbReference type="Proteomes" id="UP000289340"/>
    </source>
</evidence>
<feature type="domain" description="Plant heme peroxidase family profile" evidence="22">
    <location>
        <begin position="44"/>
        <end position="340"/>
    </location>
</feature>
<evidence type="ECO:0000256" key="3">
    <source>
        <dbReference type="ARBA" id="ARBA00004613"/>
    </source>
</evidence>
<feature type="binding site" evidence="17">
    <location>
        <position position="260"/>
    </location>
    <ligand>
        <name>Ca(2+)</name>
        <dbReference type="ChEBI" id="CHEBI:29108"/>
        <label>2</label>
    </ligand>
</feature>
<dbReference type="GO" id="GO:0020037">
    <property type="term" value="F:heme binding"/>
    <property type="evidence" value="ECO:0007669"/>
    <property type="project" value="UniProtKB-UniRule"/>
</dbReference>
<feature type="disulfide bond" evidence="19">
    <location>
        <begin position="221"/>
        <end position="248"/>
    </location>
</feature>
<feature type="binding site" evidence="17">
    <location>
        <position position="95"/>
    </location>
    <ligand>
        <name>Ca(2+)</name>
        <dbReference type="ChEBI" id="CHEBI:29108"/>
        <label>1</label>
    </ligand>
</feature>
<evidence type="ECO:0000313" key="23">
    <source>
        <dbReference type="EMBL" id="RZB88557.1"/>
    </source>
</evidence>
<protein>
    <recommendedName>
        <fullName evidence="5 20">Peroxidase</fullName>
        <ecNumber evidence="5 20">1.11.1.7</ecNumber>
    </recommendedName>
</protein>
<feature type="binding site" evidence="17">
    <location>
        <position position="107"/>
    </location>
    <ligand>
        <name>Ca(2+)</name>
        <dbReference type="ChEBI" id="CHEBI:29108"/>
        <label>1</label>
    </ligand>
</feature>
<keyword evidence="24" id="KW-1185">Reference proteome</keyword>
<feature type="binding site" evidence="17">
    <location>
        <position position="86"/>
    </location>
    <ligand>
        <name>Ca(2+)</name>
        <dbReference type="ChEBI" id="CHEBI:29108"/>
        <label>1</label>
    </ligand>
</feature>
<dbReference type="FunFam" id="1.10.420.10:FF:000006">
    <property type="entry name" value="Peroxidase"/>
    <property type="match status" value="1"/>
</dbReference>
<evidence type="ECO:0000256" key="21">
    <source>
        <dbReference type="SAM" id="Phobius"/>
    </source>
</evidence>
<dbReference type="InterPro" id="IPR000823">
    <property type="entry name" value="Peroxidase_pln"/>
</dbReference>
<keyword evidence="11 20" id="KW-0560">Oxidoreductase</keyword>
<proteinExistence type="inferred from homology"/>
<keyword evidence="13 19" id="KW-1015">Disulfide bond</keyword>
<dbReference type="Proteomes" id="UP000289340">
    <property type="component" value="Chromosome 10"/>
</dbReference>
<dbReference type="PRINTS" id="PR00458">
    <property type="entry name" value="PEROXIDASE"/>
</dbReference>
<feature type="active site" description="Proton acceptor" evidence="15">
    <location>
        <position position="85"/>
    </location>
</feature>
<name>A0A445IR53_GLYSO</name>
<comment type="caution">
    <text evidence="23">The sequence shown here is derived from an EMBL/GenBank/DDBJ whole genome shotgun (WGS) entry which is preliminary data.</text>
</comment>
<evidence type="ECO:0000256" key="16">
    <source>
        <dbReference type="PIRSR" id="PIRSR600823-2"/>
    </source>
</evidence>
<dbReference type="SUPFAM" id="SSF48113">
    <property type="entry name" value="Heme-dependent peroxidases"/>
    <property type="match status" value="1"/>
</dbReference>
<evidence type="ECO:0000256" key="19">
    <source>
        <dbReference type="PIRSR" id="PIRSR600823-5"/>
    </source>
</evidence>
<dbReference type="InterPro" id="IPR010255">
    <property type="entry name" value="Haem_peroxidase_sf"/>
</dbReference>